<dbReference type="Proteomes" id="UP001159363">
    <property type="component" value="Chromosome 8"/>
</dbReference>
<accession>A0ABQ9GT11</accession>
<feature type="region of interest" description="Disordered" evidence="1">
    <location>
        <begin position="570"/>
        <end position="611"/>
    </location>
</feature>
<protein>
    <submittedName>
        <fullName evidence="2">Uncharacterized protein</fullName>
    </submittedName>
</protein>
<organism evidence="2 3">
    <name type="scientific">Dryococelus australis</name>
    <dbReference type="NCBI Taxonomy" id="614101"/>
    <lineage>
        <taxon>Eukaryota</taxon>
        <taxon>Metazoa</taxon>
        <taxon>Ecdysozoa</taxon>
        <taxon>Arthropoda</taxon>
        <taxon>Hexapoda</taxon>
        <taxon>Insecta</taxon>
        <taxon>Pterygota</taxon>
        <taxon>Neoptera</taxon>
        <taxon>Polyneoptera</taxon>
        <taxon>Phasmatodea</taxon>
        <taxon>Verophasmatodea</taxon>
        <taxon>Anareolatae</taxon>
        <taxon>Phasmatidae</taxon>
        <taxon>Eurycanthinae</taxon>
        <taxon>Dryococelus</taxon>
    </lineage>
</organism>
<sequence>MAEADRLNRIRLERASQKQSSDTLETPYDLVKLCWERKINIKASEHVNVDLVCSWREFDASVWTVEAVSSAHAHVETSHFLTNSPRFRFKLRRHSFRGPERSLRAGQGEYGAAPECKGGQIGRFSRKLADQRYRPARFSRAKIRDRPRRESNPIRLGGESSRMTTKSPLTGRRTRGPFAAERKVLDCVSPPLRGLCNGIRDIWFLCFSESSSNLSHLLPLHPTPPPRQCQPLAPPRATPPPALQKPHPPPHLMHFFPRSVQDNWRSRGVRSRGMGQALKAVLPFPFRPFLIYGPQSTRFAKTRGGSGRIAVEGVGVGNARFDYRCSRPRNGNINRALLTIGDDVVWRRFREGVHDLGRDGLSSAKAWSSRIHVGATTPDVARESSHGIALRTEAGDLARTNGRDGGVKRLEGMVYRVDGSSYLRGVLYPAKYVRRAKARPQTIFIYFFLRLVPLRTRLLLKHSAAQLPRWLNGYRARLPPKRTGLNPRPGHSLSFACRNRARRGLWSTGFLGILPFLPPVSPSPSFRRGSIFTSITLIGCQYPAVKSRPNLFTLSLTLLSKHIFTYVRHRNHPMQRPPKQPEVPLTRPQRDTPGFVQSPEGCHPPTGRQVI</sequence>
<feature type="region of interest" description="Disordered" evidence="1">
    <location>
        <begin position="144"/>
        <end position="174"/>
    </location>
</feature>
<evidence type="ECO:0000256" key="1">
    <source>
        <dbReference type="SAM" id="MobiDB-lite"/>
    </source>
</evidence>
<comment type="caution">
    <text evidence="2">The sequence shown here is derived from an EMBL/GenBank/DDBJ whole genome shotgun (WGS) entry which is preliminary data.</text>
</comment>
<proteinExistence type="predicted"/>
<name>A0ABQ9GT11_9NEOP</name>
<reference evidence="2 3" key="1">
    <citation type="submission" date="2023-02" db="EMBL/GenBank/DDBJ databases">
        <title>LHISI_Scaffold_Assembly.</title>
        <authorList>
            <person name="Stuart O.P."/>
            <person name="Cleave R."/>
            <person name="Magrath M.J.L."/>
            <person name="Mikheyev A.S."/>
        </authorList>
    </citation>
    <scope>NUCLEOTIDE SEQUENCE [LARGE SCALE GENOMIC DNA]</scope>
    <source>
        <strain evidence="2">Daus_M_001</strain>
        <tissue evidence="2">Leg muscle</tissue>
    </source>
</reference>
<dbReference type="EMBL" id="JARBHB010000009">
    <property type="protein sequence ID" value="KAJ8875152.1"/>
    <property type="molecule type" value="Genomic_DNA"/>
</dbReference>
<evidence type="ECO:0000313" key="3">
    <source>
        <dbReference type="Proteomes" id="UP001159363"/>
    </source>
</evidence>
<evidence type="ECO:0000313" key="2">
    <source>
        <dbReference type="EMBL" id="KAJ8875152.1"/>
    </source>
</evidence>
<keyword evidence="3" id="KW-1185">Reference proteome</keyword>
<gene>
    <name evidence="2" type="ORF">PR048_023045</name>
</gene>